<sequence>MPKPTARRVSDLLQEQQEPFLRVQGHSETPSALGRTLLLCLLCGGSNAVAAKPLQRRRWGRLAACFPCAVPASRKRFRRLPRAGAGVGDGADCCDAATAMVDCGGTQLSPVSVLDLELRSDDDDSPDHCNWVQEQDDDGKPTTSGPSPPPSSLGLTAGAHADAIVGTGGDQRKQRRAFSLSTLPEKEKAVVSSWERIAADISRIPTMVALDLSGSGSVAGEEEEEARRLVGQSIEAMIFEEVRWEAVRDMILLASLHSTHFSS</sequence>
<keyword evidence="3" id="KW-1185">Reference proteome</keyword>
<dbReference type="AlphaFoldDB" id="A0AAQ3UGE7"/>
<organism evidence="2 3">
    <name type="scientific">Paspalum notatum var. saurae</name>
    <dbReference type="NCBI Taxonomy" id="547442"/>
    <lineage>
        <taxon>Eukaryota</taxon>
        <taxon>Viridiplantae</taxon>
        <taxon>Streptophyta</taxon>
        <taxon>Embryophyta</taxon>
        <taxon>Tracheophyta</taxon>
        <taxon>Spermatophyta</taxon>
        <taxon>Magnoliopsida</taxon>
        <taxon>Liliopsida</taxon>
        <taxon>Poales</taxon>
        <taxon>Poaceae</taxon>
        <taxon>PACMAD clade</taxon>
        <taxon>Panicoideae</taxon>
        <taxon>Andropogonodae</taxon>
        <taxon>Paspaleae</taxon>
        <taxon>Paspalinae</taxon>
        <taxon>Paspalum</taxon>
    </lineage>
</organism>
<evidence type="ECO:0000313" key="2">
    <source>
        <dbReference type="EMBL" id="WVZ91486.1"/>
    </source>
</evidence>
<dbReference type="Proteomes" id="UP001341281">
    <property type="component" value="Chromosome 08"/>
</dbReference>
<accession>A0AAQ3UGE7</accession>
<name>A0AAQ3UGE7_PASNO</name>
<evidence type="ECO:0000256" key="1">
    <source>
        <dbReference type="SAM" id="MobiDB-lite"/>
    </source>
</evidence>
<evidence type="ECO:0000313" key="3">
    <source>
        <dbReference type="Proteomes" id="UP001341281"/>
    </source>
</evidence>
<dbReference type="EMBL" id="CP144752">
    <property type="protein sequence ID" value="WVZ91486.1"/>
    <property type="molecule type" value="Genomic_DNA"/>
</dbReference>
<dbReference type="PANTHER" id="PTHR36885:SF6">
    <property type="entry name" value="DUF4378 DOMAIN-CONTAINING PROTEIN"/>
    <property type="match status" value="1"/>
</dbReference>
<proteinExistence type="predicted"/>
<protein>
    <submittedName>
        <fullName evidence="2">Uncharacterized protein</fullName>
    </submittedName>
</protein>
<feature type="region of interest" description="Disordered" evidence="1">
    <location>
        <begin position="119"/>
        <end position="156"/>
    </location>
</feature>
<reference evidence="2 3" key="1">
    <citation type="submission" date="2024-02" db="EMBL/GenBank/DDBJ databases">
        <title>High-quality chromosome-scale genome assembly of Pensacola bahiagrass (Paspalum notatum Flugge var. saurae).</title>
        <authorList>
            <person name="Vega J.M."/>
            <person name="Podio M."/>
            <person name="Orjuela J."/>
            <person name="Siena L.A."/>
            <person name="Pessino S.C."/>
            <person name="Combes M.C."/>
            <person name="Mariac C."/>
            <person name="Albertini E."/>
            <person name="Pupilli F."/>
            <person name="Ortiz J.P.A."/>
            <person name="Leblanc O."/>
        </authorList>
    </citation>
    <scope>NUCLEOTIDE SEQUENCE [LARGE SCALE GENOMIC DNA]</scope>
    <source>
        <strain evidence="2">R1</strain>
        <tissue evidence="2">Leaf</tissue>
    </source>
</reference>
<gene>
    <name evidence="2" type="ORF">U9M48_037652</name>
</gene>
<dbReference type="PANTHER" id="PTHR36885">
    <property type="entry name" value="EXPRESSED PROTEIN"/>
    <property type="match status" value="1"/>
</dbReference>